<dbReference type="Pfam" id="PF00248">
    <property type="entry name" value="Aldo_ket_red"/>
    <property type="match status" value="1"/>
</dbReference>
<gene>
    <name evidence="2" type="ORF">GCM10007207_26620</name>
</gene>
<dbReference type="PROSITE" id="PS00062">
    <property type="entry name" value="ALDOKETO_REDUCTASE_2"/>
    <property type="match status" value="1"/>
</dbReference>
<dbReference type="PANTHER" id="PTHR43364">
    <property type="entry name" value="NADH-SPECIFIC METHYLGLYOXAL REDUCTASE-RELATED"/>
    <property type="match status" value="1"/>
</dbReference>
<dbReference type="InterPro" id="IPR020471">
    <property type="entry name" value="AKR"/>
</dbReference>
<reference evidence="3" key="1">
    <citation type="journal article" date="2019" name="Int. J. Syst. Evol. Microbiol.">
        <title>The Global Catalogue of Microorganisms (GCM) 10K type strain sequencing project: providing services to taxonomists for standard genome sequencing and annotation.</title>
        <authorList>
            <consortium name="The Broad Institute Genomics Platform"/>
            <consortium name="The Broad Institute Genome Sequencing Center for Infectious Disease"/>
            <person name="Wu L."/>
            <person name="Ma J."/>
        </authorList>
    </citation>
    <scope>NUCLEOTIDE SEQUENCE [LARGE SCALE GENOMIC DNA]</scope>
    <source>
        <strain evidence="3">CCM 7132</strain>
    </source>
</reference>
<evidence type="ECO:0000259" key="1">
    <source>
        <dbReference type="Pfam" id="PF00248"/>
    </source>
</evidence>
<organism evidence="2 3">
    <name type="scientific">Asaia siamensis</name>
    <dbReference type="NCBI Taxonomy" id="110479"/>
    <lineage>
        <taxon>Bacteria</taxon>
        <taxon>Pseudomonadati</taxon>
        <taxon>Pseudomonadota</taxon>
        <taxon>Alphaproteobacteria</taxon>
        <taxon>Acetobacterales</taxon>
        <taxon>Acetobacteraceae</taxon>
        <taxon>Asaia</taxon>
    </lineage>
</organism>
<dbReference type="RefSeq" id="WP_188427317.1">
    <property type="nucleotide sequence ID" value="NZ_BMCH01000008.1"/>
</dbReference>
<dbReference type="PRINTS" id="PR00069">
    <property type="entry name" value="ALDKETRDTASE"/>
</dbReference>
<evidence type="ECO:0000313" key="3">
    <source>
        <dbReference type="Proteomes" id="UP000637769"/>
    </source>
</evidence>
<protein>
    <submittedName>
        <fullName evidence="2">Oxidoreductase</fullName>
    </submittedName>
</protein>
<dbReference type="Gene3D" id="3.20.20.100">
    <property type="entry name" value="NADP-dependent oxidoreductase domain"/>
    <property type="match status" value="1"/>
</dbReference>
<dbReference type="InterPro" id="IPR050523">
    <property type="entry name" value="AKR_Detox_Biosynth"/>
</dbReference>
<dbReference type="CDD" id="cd19091">
    <property type="entry name" value="AKR_PsAKR"/>
    <property type="match status" value="1"/>
</dbReference>
<dbReference type="InterPro" id="IPR018170">
    <property type="entry name" value="Aldo/ket_reductase_CS"/>
</dbReference>
<accession>A0ABQ1MFV8</accession>
<sequence>MQYRSLGKSGLDVSLFSFGTATFGRTDGFFKSWGNVGQSDADRLIAFCIDRGINLFDSADNYSDGDAETILGEALRGRSNSVIVSTKTSCPLGSGPNQSGASRFRLIEACEASLKRLKRDHIDLYTMHISDQVTPVEETLRALDDLIRAGKIRYIGVSNYAAWHLMRALSVSERAHYARYIAYQGYYCLIGRDYEWELMPLAQDQGLGLMAWSPLGWGRLTGKLRRNAPQSGEGRIAQGGAAGGPPVDESYLYRVTDQMERIEEETGFSFPQIALAWLKDRPTVSTILLGARKIDQLEASLCALDQSLSADQRSRLDEASRQPAPYPYWHQQTLPERNPITSLW</sequence>
<dbReference type="Proteomes" id="UP000637769">
    <property type="component" value="Unassembled WGS sequence"/>
</dbReference>
<dbReference type="SUPFAM" id="SSF51430">
    <property type="entry name" value="NAD(P)-linked oxidoreductase"/>
    <property type="match status" value="1"/>
</dbReference>
<comment type="caution">
    <text evidence="2">The sequence shown here is derived from an EMBL/GenBank/DDBJ whole genome shotgun (WGS) entry which is preliminary data.</text>
</comment>
<dbReference type="InterPro" id="IPR036812">
    <property type="entry name" value="NAD(P)_OxRdtase_dom_sf"/>
</dbReference>
<proteinExistence type="predicted"/>
<evidence type="ECO:0000313" key="2">
    <source>
        <dbReference type="EMBL" id="GGC39831.1"/>
    </source>
</evidence>
<dbReference type="PANTHER" id="PTHR43364:SF18">
    <property type="entry name" value="OXIDOREDUCTASE"/>
    <property type="match status" value="1"/>
</dbReference>
<dbReference type="EMBL" id="BMCH01000008">
    <property type="protein sequence ID" value="GGC39831.1"/>
    <property type="molecule type" value="Genomic_DNA"/>
</dbReference>
<dbReference type="InterPro" id="IPR023210">
    <property type="entry name" value="NADP_OxRdtase_dom"/>
</dbReference>
<feature type="domain" description="NADP-dependent oxidoreductase" evidence="1">
    <location>
        <begin position="18"/>
        <end position="320"/>
    </location>
</feature>
<keyword evidence="3" id="KW-1185">Reference proteome</keyword>
<name>A0ABQ1MFV8_9PROT</name>